<proteinExistence type="predicted"/>
<dbReference type="EMBL" id="JAGGKV010000015">
    <property type="protein sequence ID" value="MBP1965556.1"/>
    <property type="molecule type" value="Genomic_DNA"/>
</dbReference>
<dbReference type="Proteomes" id="UP001519344">
    <property type="component" value="Unassembled WGS sequence"/>
</dbReference>
<protein>
    <submittedName>
        <fullName evidence="1">Uncharacterized protein</fullName>
    </submittedName>
</protein>
<reference evidence="1 2" key="1">
    <citation type="submission" date="2021-03" db="EMBL/GenBank/DDBJ databases">
        <title>Genomic Encyclopedia of Type Strains, Phase IV (KMG-IV): sequencing the most valuable type-strain genomes for metagenomic binning, comparative biology and taxonomic classification.</title>
        <authorList>
            <person name="Goeker M."/>
        </authorList>
    </citation>
    <scope>NUCLEOTIDE SEQUENCE [LARGE SCALE GENOMIC DNA]</scope>
    <source>
        <strain evidence="1 2">DSM 24950</strain>
    </source>
</reference>
<organism evidence="1 2">
    <name type="scientific">Paenibacillus aceris</name>
    <dbReference type="NCBI Taxonomy" id="869555"/>
    <lineage>
        <taxon>Bacteria</taxon>
        <taxon>Bacillati</taxon>
        <taxon>Bacillota</taxon>
        <taxon>Bacilli</taxon>
        <taxon>Bacillales</taxon>
        <taxon>Paenibacillaceae</taxon>
        <taxon>Paenibacillus</taxon>
    </lineage>
</organism>
<keyword evidence="2" id="KW-1185">Reference proteome</keyword>
<comment type="caution">
    <text evidence="1">The sequence shown here is derived from an EMBL/GenBank/DDBJ whole genome shotgun (WGS) entry which is preliminary data.</text>
</comment>
<gene>
    <name evidence="1" type="ORF">J2Z65_004801</name>
</gene>
<evidence type="ECO:0000313" key="1">
    <source>
        <dbReference type="EMBL" id="MBP1965556.1"/>
    </source>
</evidence>
<evidence type="ECO:0000313" key="2">
    <source>
        <dbReference type="Proteomes" id="UP001519344"/>
    </source>
</evidence>
<name>A0ABS4I574_9BACL</name>
<accession>A0ABS4I574</accession>
<sequence>MRKRRMVVSQLQPVDRPSRYQPLALPLTQEVGRGFEKDLYRSLAQAKTQGEHWIQHLGNRLLDETVGHHHSELAPY</sequence>